<organism evidence="6 7">
    <name type="scientific">Corynebacterium heidelbergense</name>
    <dbReference type="NCBI Taxonomy" id="2055947"/>
    <lineage>
        <taxon>Bacteria</taxon>
        <taxon>Bacillati</taxon>
        <taxon>Actinomycetota</taxon>
        <taxon>Actinomycetes</taxon>
        <taxon>Mycobacteriales</taxon>
        <taxon>Corynebacteriaceae</taxon>
        <taxon>Corynebacterium</taxon>
    </lineage>
</organism>
<dbReference type="GO" id="GO:0006508">
    <property type="term" value="P:proteolysis"/>
    <property type="evidence" value="ECO:0007669"/>
    <property type="project" value="UniProtKB-KW"/>
</dbReference>
<dbReference type="Proteomes" id="UP000251047">
    <property type="component" value="Unassembled WGS sequence"/>
</dbReference>
<name>A0A364VDG6_9CORY</name>
<dbReference type="GO" id="GO:0008237">
    <property type="term" value="F:metallopeptidase activity"/>
    <property type="evidence" value="ECO:0007669"/>
    <property type="project" value="UniProtKB-KW"/>
</dbReference>
<sequence length="307" mass="32363">MTFNSNLGDNSGRASGGGGGMGGGFGGGGGNFLLALLASRLGARFGIPGMLIVGGLVFFLTGGFGGFGGGHQQSGTTQQGGRGDLSHCKNYQDANKYDDCRIQGTATALDKFWEQALPAERGIQYTEPKVRINGGKQRTGCGLADPGQSGPFYCPGDQTVYADTPFFQELKQLGGSNGSFSQMYVVAHEFGHHIQKLEGNLGLSNYNDPGENSNAVKIELQADCYAGLWASHADKGQGAVLDPVTQEQVDQAVQSAQAIGDDAIQKSSGQEVNPDQWTHGSAQQRVDSFLRGYQGGTMDSCKQQFNR</sequence>
<dbReference type="RefSeq" id="WP_112768933.1">
    <property type="nucleotide sequence ID" value="NZ_CP063191.1"/>
</dbReference>
<evidence type="ECO:0000256" key="4">
    <source>
        <dbReference type="ARBA" id="ARBA00023136"/>
    </source>
</evidence>
<gene>
    <name evidence="6" type="ORF">CWC39_02465</name>
</gene>
<protein>
    <submittedName>
        <fullName evidence="6">Metalloprotease</fullName>
    </submittedName>
</protein>
<dbReference type="PANTHER" id="PTHR30168:SF0">
    <property type="entry name" value="INNER MEMBRANE PROTEIN"/>
    <property type="match status" value="1"/>
</dbReference>
<dbReference type="PANTHER" id="PTHR30168">
    <property type="entry name" value="PUTATIVE MEMBRANE PROTEIN YPFJ"/>
    <property type="match status" value="1"/>
</dbReference>
<keyword evidence="6" id="KW-0378">Hydrolase</keyword>
<evidence type="ECO:0000313" key="6">
    <source>
        <dbReference type="EMBL" id="RAV34606.1"/>
    </source>
</evidence>
<dbReference type="InterPro" id="IPR007343">
    <property type="entry name" value="Uncharacterised_pept_Zn_put"/>
</dbReference>
<keyword evidence="3 5" id="KW-1133">Transmembrane helix</keyword>
<comment type="subcellular location">
    <subcellularLocation>
        <location evidence="1">Membrane</location>
        <topology evidence="1">Single-pass membrane protein</topology>
    </subcellularLocation>
</comment>
<evidence type="ECO:0000256" key="3">
    <source>
        <dbReference type="ARBA" id="ARBA00022989"/>
    </source>
</evidence>
<dbReference type="GO" id="GO:0016020">
    <property type="term" value="C:membrane"/>
    <property type="evidence" value="ECO:0007669"/>
    <property type="project" value="UniProtKB-SubCell"/>
</dbReference>
<feature type="transmembrane region" description="Helical" evidence="5">
    <location>
        <begin position="45"/>
        <end position="67"/>
    </location>
</feature>
<keyword evidence="4 5" id="KW-0472">Membrane</keyword>
<dbReference type="EMBL" id="PHQP01000010">
    <property type="protein sequence ID" value="RAV34606.1"/>
    <property type="molecule type" value="Genomic_DNA"/>
</dbReference>
<evidence type="ECO:0000313" key="7">
    <source>
        <dbReference type="Proteomes" id="UP000251047"/>
    </source>
</evidence>
<evidence type="ECO:0000256" key="5">
    <source>
        <dbReference type="SAM" id="Phobius"/>
    </source>
</evidence>
<evidence type="ECO:0000256" key="1">
    <source>
        <dbReference type="ARBA" id="ARBA00004167"/>
    </source>
</evidence>
<keyword evidence="2 5" id="KW-0812">Transmembrane</keyword>
<dbReference type="OrthoDB" id="9774900at2"/>
<reference evidence="6 7" key="1">
    <citation type="journal article" date="2018" name="Syst. Appl. Microbiol.">
        <title>Corynebacterium heidelbergense sp. nov., isolated from the preen glands of Egyptian geese (Alopochen aegyptiacus).</title>
        <authorList>
            <person name="Braun M.S."/>
            <person name="Wang E."/>
            <person name="Zimmermann S."/>
            <person name="Wink M."/>
        </authorList>
    </citation>
    <scope>NUCLEOTIDE SEQUENCE [LARGE SCALE GENOMIC DNA]</scope>
    <source>
        <strain evidence="6 7">DSM 104638</strain>
    </source>
</reference>
<proteinExistence type="predicted"/>
<feature type="transmembrane region" description="Helical" evidence="5">
    <location>
        <begin position="20"/>
        <end position="38"/>
    </location>
</feature>
<comment type="caution">
    <text evidence="6">The sequence shown here is derived from an EMBL/GenBank/DDBJ whole genome shotgun (WGS) entry which is preliminary data.</text>
</comment>
<dbReference type="Pfam" id="PF04228">
    <property type="entry name" value="Zn_peptidase"/>
    <property type="match status" value="1"/>
</dbReference>
<dbReference type="AlphaFoldDB" id="A0A364VDG6"/>
<keyword evidence="6" id="KW-0645">Protease</keyword>
<accession>A0A364VDG6</accession>
<keyword evidence="6" id="KW-0482">Metalloprotease</keyword>
<evidence type="ECO:0000256" key="2">
    <source>
        <dbReference type="ARBA" id="ARBA00022692"/>
    </source>
</evidence>